<reference evidence="1 2" key="1">
    <citation type="submission" date="2019-09" db="EMBL/GenBank/DDBJ databases">
        <title>Taxonomic organization of the family Brucellaceae based on a phylogenomic approach.</title>
        <authorList>
            <person name="Leclercq S."/>
            <person name="Cloeckaert A."/>
            <person name="Zygmunt M.S."/>
        </authorList>
    </citation>
    <scope>NUCLEOTIDE SEQUENCE [LARGE SCALE GENOMIC DNA]</scope>
    <source>
        <strain evidence="1 2">TA93</strain>
    </source>
</reference>
<sequence length="109" mass="11639">MIDSHPLSNGGISIQIDGKSEDLPADIASAFISQLLHKMSQQAIESGDDVAEGGAILYPTAAAVEFDRESGEPRLRLMFGKALFVISFPKGEIKKIADVINQMVALKPA</sequence>
<dbReference type="Proteomes" id="UP000460650">
    <property type="component" value="Unassembled WGS sequence"/>
</dbReference>
<dbReference type="AlphaFoldDB" id="A0A7V7VSG5"/>
<evidence type="ECO:0000313" key="1">
    <source>
        <dbReference type="EMBL" id="KAB2655884.1"/>
    </source>
</evidence>
<comment type="caution">
    <text evidence="1">The sequence shown here is derived from an EMBL/GenBank/DDBJ whole genome shotgun (WGS) entry which is preliminary data.</text>
</comment>
<name>A0A7V7VSG5_9HYPH</name>
<evidence type="ECO:0000313" key="2">
    <source>
        <dbReference type="Proteomes" id="UP000460650"/>
    </source>
</evidence>
<protein>
    <submittedName>
        <fullName evidence="1">Uncharacterized protein</fullName>
    </submittedName>
</protein>
<dbReference type="EMBL" id="WBVY01000004">
    <property type="protein sequence ID" value="KAB2655884.1"/>
    <property type="molecule type" value="Genomic_DNA"/>
</dbReference>
<organism evidence="1 2">
    <name type="scientific">Brucella tritici</name>
    <dbReference type="NCBI Taxonomy" id="94626"/>
    <lineage>
        <taxon>Bacteria</taxon>
        <taxon>Pseudomonadati</taxon>
        <taxon>Pseudomonadota</taxon>
        <taxon>Alphaproteobacteria</taxon>
        <taxon>Hyphomicrobiales</taxon>
        <taxon>Brucellaceae</taxon>
        <taxon>Brucella/Ochrobactrum group</taxon>
        <taxon>Brucella</taxon>
    </lineage>
</organism>
<dbReference type="RefSeq" id="WP_151646630.1">
    <property type="nucleotide sequence ID" value="NZ_WBVY01000004.1"/>
</dbReference>
<proteinExistence type="predicted"/>
<gene>
    <name evidence="1" type="ORF">F9K94_15265</name>
</gene>
<accession>A0A7V7VSG5</accession>